<sequence>MIVDNHGLPFQGFSEEERNAIGIIVSDVDDTITKNGKLYPDALRSLWRLKKAGKMIVLLTGGSAGWADCYIRQWPVDAVIAESGAIILAHSKGGDIVYRFNPMIDPGFQKKKEGLLKLTAGLQLSSDQYARIYDIAYDKKKLSGKEIKTLESMVRAAGGHCSESSIHINAGFGNYSKRSSLLFFLNSLFDISADTLLKTGIYFGDSLNDEDMFALLPLSVGMHSVEDMRASFRHLPKYITSGYGGDGFNEAVESLLAVNPENTTK</sequence>
<accession>A0A9D9IAM1</accession>
<dbReference type="EMBL" id="JADIMF010000056">
    <property type="protein sequence ID" value="MBO8468840.1"/>
    <property type="molecule type" value="Genomic_DNA"/>
</dbReference>
<dbReference type="SUPFAM" id="SSF56784">
    <property type="entry name" value="HAD-like"/>
    <property type="match status" value="1"/>
</dbReference>
<dbReference type="GO" id="GO:0016787">
    <property type="term" value="F:hydrolase activity"/>
    <property type="evidence" value="ECO:0007669"/>
    <property type="project" value="UniProtKB-KW"/>
</dbReference>
<dbReference type="InterPro" id="IPR006380">
    <property type="entry name" value="SPP-like_dom"/>
</dbReference>
<organism evidence="2 3">
    <name type="scientific">Candidatus Ornithospirochaeta stercoravium</name>
    <dbReference type="NCBI Taxonomy" id="2840897"/>
    <lineage>
        <taxon>Bacteria</taxon>
        <taxon>Pseudomonadati</taxon>
        <taxon>Spirochaetota</taxon>
        <taxon>Spirochaetia</taxon>
        <taxon>Spirochaetales</taxon>
        <taxon>Spirochaetaceae</taxon>
        <taxon>Spirochaetaceae incertae sedis</taxon>
        <taxon>Candidatus Ornithospirochaeta</taxon>
    </lineage>
</organism>
<feature type="domain" description="Sucrose phosphatase-like" evidence="1">
    <location>
        <begin position="23"/>
        <end position="220"/>
    </location>
</feature>
<dbReference type="InterPro" id="IPR036412">
    <property type="entry name" value="HAD-like_sf"/>
</dbReference>
<proteinExistence type="predicted"/>
<evidence type="ECO:0000313" key="2">
    <source>
        <dbReference type="EMBL" id="MBO8468840.1"/>
    </source>
</evidence>
<dbReference type="AlphaFoldDB" id="A0A9D9IAM1"/>
<dbReference type="Proteomes" id="UP000810292">
    <property type="component" value="Unassembled WGS sequence"/>
</dbReference>
<dbReference type="Gene3D" id="3.40.50.1000">
    <property type="entry name" value="HAD superfamily/HAD-like"/>
    <property type="match status" value="2"/>
</dbReference>
<reference evidence="2" key="2">
    <citation type="journal article" date="2021" name="PeerJ">
        <title>Extensive microbial diversity within the chicken gut microbiome revealed by metagenomics and culture.</title>
        <authorList>
            <person name="Gilroy R."/>
            <person name="Ravi A."/>
            <person name="Getino M."/>
            <person name="Pursley I."/>
            <person name="Horton D.L."/>
            <person name="Alikhan N.F."/>
            <person name="Baker D."/>
            <person name="Gharbi K."/>
            <person name="Hall N."/>
            <person name="Watson M."/>
            <person name="Adriaenssens E.M."/>
            <person name="Foster-Nyarko E."/>
            <person name="Jarju S."/>
            <person name="Secka A."/>
            <person name="Antonio M."/>
            <person name="Oren A."/>
            <person name="Chaudhuri R.R."/>
            <person name="La Ragione R."/>
            <person name="Hildebrand F."/>
            <person name="Pallen M.J."/>
        </authorList>
    </citation>
    <scope>NUCLEOTIDE SEQUENCE</scope>
    <source>
        <strain evidence="2">14700</strain>
    </source>
</reference>
<name>A0A9D9IAM1_9SPIO</name>
<evidence type="ECO:0000313" key="3">
    <source>
        <dbReference type="Proteomes" id="UP000810292"/>
    </source>
</evidence>
<evidence type="ECO:0000259" key="1">
    <source>
        <dbReference type="Pfam" id="PF05116"/>
    </source>
</evidence>
<comment type="caution">
    <text evidence="2">The sequence shown here is derived from an EMBL/GenBank/DDBJ whole genome shotgun (WGS) entry which is preliminary data.</text>
</comment>
<gene>
    <name evidence="2" type="ORF">IAA72_03535</name>
</gene>
<keyword evidence="2" id="KW-0378">Hydrolase</keyword>
<protein>
    <submittedName>
        <fullName evidence="2">HAD hydrolase family protein</fullName>
    </submittedName>
</protein>
<reference evidence="2" key="1">
    <citation type="submission" date="2020-10" db="EMBL/GenBank/DDBJ databases">
        <authorList>
            <person name="Gilroy R."/>
        </authorList>
    </citation>
    <scope>NUCLEOTIDE SEQUENCE</scope>
    <source>
        <strain evidence="2">14700</strain>
    </source>
</reference>
<dbReference type="InterPro" id="IPR023214">
    <property type="entry name" value="HAD_sf"/>
</dbReference>
<dbReference type="Pfam" id="PF05116">
    <property type="entry name" value="S6PP"/>
    <property type="match status" value="1"/>
</dbReference>